<reference evidence="4" key="1">
    <citation type="submission" date="2018-06" db="EMBL/GenBank/DDBJ databases">
        <title>Complete genome sequences of Mycoplasma anatis, M. anseris and M. cloacale type strains.</title>
        <authorList>
            <person name="Grozner D."/>
            <person name="Forro B."/>
            <person name="Sulyok K.M."/>
            <person name="Marton S."/>
            <person name="Kreizinger Z."/>
            <person name="Banyai K."/>
            <person name="Gyuranecz M."/>
        </authorList>
    </citation>
    <scope>NUCLEOTIDE SEQUENCE [LARGE SCALE GENOMIC DNA]</scope>
    <source>
        <strain evidence="4">ATCC 49234</strain>
    </source>
</reference>
<protein>
    <recommendedName>
        <fullName evidence="5">Transmembrane protein</fullName>
    </recommendedName>
</protein>
<dbReference type="KEGG" id="mane:DP065_01990"/>
<feature type="transmembrane region" description="Helical" evidence="2">
    <location>
        <begin position="12"/>
        <end position="33"/>
    </location>
</feature>
<feature type="transmembrane region" description="Helical" evidence="2">
    <location>
        <begin position="45"/>
        <end position="67"/>
    </location>
</feature>
<evidence type="ECO:0000313" key="3">
    <source>
        <dbReference type="EMBL" id="AWX69515.1"/>
    </source>
</evidence>
<evidence type="ECO:0000256" key="2">
    <source>
        <dbReference type="SAM" id="Phobius"/>
    </source>
</evidence>
<organism evidence="3 4">
    <name type="scientific">[Mycoplasma] anseris</name>
    <dbReference type="NCBI Taxonomy" id="92400"/>
    <lineage>
        <taxon>Bacteria</taxon>
        <taxon>Bacillati</taxon>
        <taxon>Mycoplasmatota</taxon>
        <taxon>Mycoplasmoidales</taxon>
        <taxon>Metamycoplasmataceae</taxon>
        <taxon>Metamycoplasma</taxon>
    </lineage>
</organism>
<evidence type="ECO:0000313" key="4">
    <source>
        <dbReference type="Proteomes" id="UP000250218"/>
    </source>
</evidence>
<keyword evidence="2" id="KW-0812">Transmembrane</keyword>
<feature type="transmembrane region" description="Helical" evidence="2">
    <location>
        <begin position="79"/>
        <end position="102"/>
    </location>
</feature>
<feature type="region of interest" description="Disordered" evidence="1">
    <location>
        <begin position="136"/>
        <end position="158"/>
    </location>
</feature>
<dbReference type="AlphaFoldDB" id="A0A2Z4NDN4"/>
<dbReference type="RefSeq" id="WP_033178660.1">
    <property type="nucleotide sequence ID" value="NZ_CP030140.1"/>
</dbReference>
<name>A0A2Z4NDN4_9BACT</name>
<dbReference type="Proteomes" id="UP000250218">
    <property type="component" value="Chromosome"/>
</dbReference>
<keyword evidence="2" id="KW-1133">Transmembrane helix</keyword>
<keyword evidence="4" id="KW-1185">Reference proteome</keyword>
<keyword evidence="2" id="KW-0472">Membrane</keyword>
<gene>
    <name evidence="3" type="ORF">DP065_01990</name>
</gene>
<evidence type="ECO:0008006" key="5">
    <source>
        <dbReference type="Google" id="ProtNLM"/>
    </source>
</evidence>
<evidence type="ECO:0000256" key="1">
    <source>
        <dbReference type="SAM" id="MobiDB-lite"/>
    </source>
</evidence>
<sequence length="158" mass="18437">MQEHSKSRSYAFASLFGISIWIISWILFCVLFFESLKYNYYNRDIGWVYPLSGVICGYMIWFSFGICSAIKTSNKQAKLLTLLSTIFVIIILTLFIASIIGLSKIIIHDKDRDKYKELIDELNLISRIYAHKYDNKSNNDPQKNQQQNLFLNDNQNNS</sequence>
<proteinExistence type="predicted"/>
<dbReference type="EMBL" id="CP030140">
    <property type="protein sequence ID" value="AWX69515.1"/>
    <property type="molecule type" value="Genomic_DNA"/>
</dbReference>
<accession>A0A2Z4NDN4</accession>
<feature type="compositionally biased region" description="Low complexity" evidence="1">
    <location>
        <begin position="142"/>
        <end position="158"/>
    </location>
</feature>